<feature type="compositionally biased region" description="Low complexity" evidence="1">
    <location>
        <begin position="38"/>
        <end position="53"/>
    </location>
</feature>
<feature type="compositionally biased region" description="Gly residues" evidence="1">
    <location>
        <begin position="80"/>
        <end position="90"/>
    </location>
</feature>
<feature type="compositionally biased region" description="Basic residues" evidence="1">
    <location>
        <begin position="15"/>
        <end position="37"/>
    </location>
</feature>
<dbReference type="EMBL" id="CADCUB010000003">
    <property type="protein sequence ID" value="CAA9304956.1"/>
    <property type="molecule type" value="Genomic_DNA"/>
</dbReference>
<feature type="compositionally biased region" description="Basic residues" evidence="1">
    <location>
        <begin position="193"/>
        <end position="211"/>
    </location>
</feature>
<evidence type="ECO:0000313" key="2">
    <source>
        <dbReference type="EMBL" id="CAA9304956.1"/>
    </source>
</evidence>
<feature type="region of interest" description="Disordered" evidence="1">
    <location>
        <begin position="174"/>
        <end position="289"/>
    </location>
</feature>
<dbReference type="GO" id="GO:0046428">
    <property type="term" value="F:1,4-dihydroxy-2-naphthoate polyprenyltransferase activity"/>
    <property type="evidence" value="ECO:0007669"/>
    <property type="project" value="UniProtKB-EC"/>
</dbReference>
<feature type="compositionally biased region" description="Low complexity" evidence="1">
    <location>
        <begin position="237"/>
        <end position="248"/>
    </location>
</feature>
<gene>
    <name evidence="2" type="ORF">AVDCRST_MAG07-25</name>
</gene>
<name>A0A6J4KJ60_9ACTN</name>
<feature type="compositionally biased region" description="Basic and acidic residues" evidence="1">
    <location>
        <begin position="249"/>
        <end position="262"/>
    </location>
</feature>
<dbReference type="EC" id="2.5.1.74" evidence="2"/>
<feature type="non-terminal residue" evidence="2">
    <location>
        <position position="289"/>
    </location>
</feature>
<feature type="non-terminal residue" evidence="2">
    <location>
        <position position="1"/>
    </location>
</feature>
<reference evidence="2" key="1">
    <citation type="submission" date="2020-02" db="EMBL/GenBank/DDBJ databases">
        <authorList>
            <person name="Meier V. D."/>
        </authorList>
    </citation>
    <scope>NUCLEOTIDE SEQUENCE</scope>
    <source>
        <strain evidence="2">AVDCRST_MAG07</strain>
    </source>
</reference>
<feature type="compositionally biased region" description="Low complexity" evidence="1">
    <location>
        <begin position="274"/>
        <end position="289"/>
    </location>
</feature>
<dbReference type="AlphaFoldDB" id="A0A6J4KJ60"/>
<keyword evidence="2" id="KW-0808">Transferase</keyword>
<feature type="region of interest" description="Disordered" evidence="1">
    <location>
        <begin position="1"/>
        <end position="103"/>
    </location>
</feature>
<protein>
    <submittedName>
        <fullName evidence="2">1,4-dihydroxy-2-naphthoate polyprenyltransferase</fullName>
        <ecNumber evidence="2">2.5.1.74</ecNumber>
    </submittedName>
</protein>
<evidence type="ECO:0000256" key="1">
    <source>
        <dbReference type="SAM" id="MobiDB-lite"/>
    </source>
</evidence>
<proteinExistence type="predicted"/>
<organism evidence="2">
    <name type="scientific">uncultured Frankineae bacterium</name>
    <dbReference type="NCBI Taxonomy" id="437475"/>
    <lineage>
        <taxon>Bacteria</taxon>
        <taxon>Bacillati</taxon>
        <taxon>Actinomycetota</taxon>
        <taxon>Actinomycetes</taxon>
        <taxon>Frankiales</taxon>
        <taxon>environmental samples</taxon>
    </lineage>
</organism>
<feature type="compositionally biased region" description="Basic residues" evidence="1">
    <location>
        <begin position="54"/>
        <end position="71"/>
    </location>
</feature>
<sequence>DDRRAVARGSPTPHAARRRGAGPGRQRSRRRRGRLLRRPCGARPGRGPVPAGRRQPRQRLQRRHPRHRRAPGRAAAPGRVGSGRAGGGPQRRGRLLRDRGGRRHRAVGARVLVAADRGGGVHRRRLGLHRHDPAVRLPRSGRGVGLRLLRPGRGARHHLRAGRAAHLAVPGGGRRLRCAGLRDPRGQQPARHPDRRGRGQAHARRRARRPPHPCAVPRAARERLRRGGGRRPGGAGRPARAARGAARARAGERGPRGTDRTRPGARAAGHRRAAAGVRRPAGCGAGAVV</sequence>
<accession>A0A6J4KJ60</accession>